<dbReference type="Gene3D" id="3.50.50.60">
    <property type="entry name" value="FAD/NAD(P)-binding domain"/>
    <property type="match status" value="1"/>
</dbReference>
<dbReference type="EC" id="1.18.1.2" evidence="10"/>
<comment type="similarity">
    <text evidence="2">Belongs to the HdrA family.</text>
</comment>
<evidence type="ECO:0000259" key="9">
    <source>
        <dbReference type="PROSITE" id="PS51379"/>
    </source>
</evidence>
<keyword evidence="6 10" id="KW-0560">Oxidoreductase</keyword>
<gene>
    <name evidence="10" type="ORF">SIID45300_01134</name>
</gene>
<accession>A0ABQ0C7F3</accession>
<evidence type="ECO:0000256" key="3">
    <source>
        <dbReference type="ARBA" id="ARBA00022485"/>
    </source>
</evidence>
<evidence type="ECO:0000256" key="7">
    <source>
        <dbReference type="ARBA" id="ARBA00023004"/>
    </source>
</evidence>
<sequence length="741" mass="80669">MEQQKKIGCYICTGCGIGDALDLKALKAIATKEQKIPVVKDHALLCGAEGVAMIQQDLAEGTVNAVIVAACSHREKAAEFRFDIDLMDRVDLRDKCLWMLDVKEGDETAEEDRQMMAEDYLRLGCVKIKKMNIPDPFLHSEGSKDVLVVGGGLAGLTAARDIARAGYNAVIIEKSDVLGGKMNAMHKVTPDNQPPYREMGENFIGALISEVENDNRIKIFKNATVTKTSGQPGQFDLIINNASSTKEIRVGSIVVATGFDLYDPSKLPANLGHGTSPDVITSADFEKMAKEGKILRKSDGQPAKRVAFALCAGQRDKEHLDYCSGACCIYSMKQAMYVIDQYGEDASTYLLYQEIRTPGQMEDFYRSAQDKGAVFIKGDVAGVSGNAKGGVSVKVHDHLIRNNETLDVDLLVLATGMVSTVDTLDPNAPSPVGTGRDELPGSILNLQYRQGPSLPRLGAAGFPDSHFICFPYETRRTGIYVAGPARRPMGIAATMTDASGAALKAIQAVEAVSHGVAVHPRSGDLSYPSYRPEGCTQCKRCTEECPFGAINEDDKGNPLFNPARCRRCSTCMGACPQKIISFANYSVDMISSMIKEIEIPEEDEEKPRILIFACTNDAVPALDMVGRNRSPISPYVRIIPLRCMGSLSLVWIADAMSKGFDGVMLMGCKHGDDYQCHNVRGSALAEIRLSKVSETLQRLKLESNRVKMVEVNIMDADTLPNAISDFVEQISNLNPNPYKGF</sequence>
<dbReference type="PRINTS" id="PR00411">
    <property type="entry name" value="PNDRDTASEI"/>
</dbReference>
<dbReference type="PANTHER" id="PTHR43498:SF1">
    <property type="entry name" value="COB--COM HETERODISULFIDE REDUCTASE IRON-SULFUR SUBUNIT A"/>
    <property type="match status" value="1"/>
</dbReference>
<dbReference type="Pfam" id="PF02662">
    <property type="entry name" value="FlpD"/>
    <property type="match status" value="1"/>
</dbReference>
<evidence type="ECO:0000256" key="8">
    <source>
        <dbReference type="ARBA" id="ARBA00023014"/>
    </source>
</evidence>
<dbReference type="Pfam" id="PF07992">
    <property type="entry name" value="Pyr_redox_2"/>
    <property type="match status" value="1"/>
</dbReference>
<dbReference type="Gene3D" id="3.30.70.20">
    <property type="match status" value="1"/>
</dbReference>
<evidence type="ECO:0000313" key="11">
    <source>
        <dbReference type="Proteomes" id="UP001628193"/>
    </source>
</evidence>
<protein>
    <submittedName>
        <fullName evidence="10">Ferredoxin--NADP reductase</fullName>
        <ecNumber evidence="10">1.18.1.2</ecNumber>
    </submittedName>
</protein>
<dbReference type="InterPro" id="IPR039650">
    <property type="entry name" value="HdrA-like"/>
</dbReference>
<dbReference type="PROSITE" id="PS51379">
    <property type="entry name" value="4FE4S_FER_2"/>
    <property type="match status" value="2"/>
</dbReference>
<feature type="domain" description="4Fe-4S ferredoxin-type" evidence="9">
    <location>
        <begin position="556"/>
        <end position="585"/>
    </location>
</feature>
<keyword evidence="11" id="KW-1185">Reference proteome</keyword>
<dbReference type="Proteomes" id="UP001628193">
    <property type="component" value="Unassembled WGS sequence"/>
</dbReference>
<dbReference type="Pfam" id="PF13187">
    <property type="entry name" value="Fer4_9"/>
    <property type="match status" value="1"/>
</dbReference>
<dbReference type="SUPFAM" id="SSF54862">
    <property type="entry name" value="4Fe-4S ferredoxins"/>
    <property type="match status" value="1"/>
</dbReference>
<dbReference type="RefSeq" id="WP_420904543.1">
    <property type="nucleotide sequence ID" value="NZ_BAAFGK010000004.1"/>
</dbReference>
<evidence type="ECO:0000256" key="6">
    <source>
        <dbReference type="ARBA" id="ARBA00023002"/>
    </source>
</evidence>
<dbReference type="InterPro" id="IPR036188">
    <property type="entry name" value="FAD/NAD-bd_sf"/>
</dbReference>
<keyword evidence="5" id="KW-0274">FAD</keyword>
<dbReference type="EMBL" id="BAAFGK010000004">
    <property type="protein sequence ID" value="GAB0056822.1"/>
    <property type="molecule type" value="Genomic_DNA"/>
</dbReference>
<dbReference type="InterPro" id="IPR023753">
    <property type="entry name" value="FAD/NAD-binding_dom"/>
</dbReference>
<comment type="caution">
    <text evidence="10">The sequence shown here is derived from an EMBL/GenBank/DDBJ whole genome shotgun (WGS) entry which is preliminary data.</text>
</comment>
<evidence type="ECO:0000256" key="4">
    <source>
        <dbReference type="ARBA" id="ARBA00022723"/>
    </source>
</evidence>
<evidence type="ECO:0000256" key="1">
    <source>
        <dbReference type="ARBA" id="ARBA00001974"/>
    </source>
</evidence>
<dbReference type="PANTHER" id="PTHR43498">
    <property type="entry name" value="FERREDOXIN:COB-COM HETERODISULFIDE REDUCTASE SUBUNIT A"/>
    <property type="match status" value="1"/>
</dbReference>
<keyword evidence="4" id="KW-0479">Metal-binding</keyword>
<evidence type="ECO:0000256" key="5">
    <source>
        <dbReference type="ARBA" id="ARBA00022827"/>
    </source>
</evidence>
<proteinExistence type="inferred from homology"/>
<evidence type="ECO:0000256" key="2">
    <source>
        <dbReference type="ARBA" id="ARBA00006561"/>
    </source>
</evidence>
<organism evidence="10 11">
    <name type="scientific">Candidatus Magnetaquiglobus chichijimensis</name>
    <dbReference type="NCBI Taxonomy" id="3141448"/>
    <lineage>
        <taxon>Bacteria</taxon>
        <taxon>Pseudomonadati</taxon>
        <taxon>Pseudomonadota</taxon>
        <taxon>Magnetococcia</taxon>
        <taxon>Magnetococcales</taxon>
        <taxon>Candidatus Magnetaquicoccaceae</taxon>
        <taxon>Candidatus Magnetaquiglobus</taxon>
    </lineage>
</organism>
<keyword evidence="8" id="KW-0411">Iron-sulfur</keyword>
<dbReference type="InterPro" id="IPR017896">
    <property type="entry name" value="4Fe4S_Fe-S-bd"/>
</dbReference>
<keyword evidence="3" id="KW-0004">4Fe-4S</keyword>
<reference evidence="10 11" key="1">
    <citation type="submission" date="2024-09" db="EMBL/GenBank/DDBJ databases">
        <title>Draft genome sequence of Candidatus Magnetaquicoccaceae bacterium FCR-1.</title>
        <authorList>
            <person name="Shimoshige H."/>
            <person name="Shimamura S."/>
            <person name="Taoka A."/>
            <person name="Kobayashi H."/>
            <person name="Maekawa T."/>
        </authorList>
    </citation>
    <scope>NUCLEOTIDE SEQUENCE [LARGE SCALE GENOMIC DNA]</scope>
    <source>
        <strain evidence="10 11">FCR-1</strain>
    </source>
</reference>
<keyword evidence="7" id="KW-0408">Iron</keyword>
<dbReference type="SUPFAM" id="SSF51905">
    <property type="entry name" value="FAD/NAD(P)-binding domain"/>
    <property type="match status" value="1"/>
</dbReference>
<feature type="domain" description="4Fe-4S ferredoxin-type" evidence="9">
    <location>
        <begin position="526"/>
        <end position="555"/>
    </location>
</feature>
<dbReference type="GO" id="GO:0004324">
    <property type="term" value="F:ferredoxin-NADP+ reductase activity"/>
    <property type="evidence" value="ECO:0007669"/>
    <property type="project" value="UniProtKB-EC"/>
</dbReference>
<comment type="cofactor">
    <cofactor evidence="1">
        <name>FAD</name>
        <dbReference type="ChEBI" id="CHEBI:57692"/>
    </cofactor>
</comment>
<dbReference type="InterPro" id="IPR003813">
    <property type="entry name" value="MvhD/FlpD"/>
</dbReference>
<evidence type="ECO:0000313" key="10">
    <source>
        <dbReference type="EMBL" id="GAB0056822.1"/>
    </source>
</evidence>
<dbReference type="InterPro" id="IPR017900">
    <property type="entry name" value="4Fe4S_Fe_S_CS"/>
</dbReference>
<keyword evidence="5" id="KW-0285">Flavoprotein</keyword>
<dbReference type="PROSITE" id="PS00198">
    <property type="entry name" value="4FE4S_FER_1"/>
    <property type="match status" value="2"/>
</dbReference>
<name>A0ABQ0C7F3_9PROT</name>